<gene>
    <name evidence="4" type="ORF">EQM06_07430</name>
</gene>
<dbReference type="OrthoDB" id="2690199at2"/>
<name>A0A410PW05_9FIRM</name>
<keyword evidence="1 3" id="KW-0472">Membrane</keyword>
<comment type="subcellular location">
    <subcellularLocation>
        <location evidence="1">Cell membrane</location>
    </subcellularLocation>
</comment>
<dbReference type="GO" id="GO:0005886">
    <property type="term" value="C:plasma membrane"/>
    <property type="evidence" value="ECO:0007669"/>
    <property type="project" value="UniProtKB-SubCell"/>
</dbReference>
<proteinExistence type="inferred from homology"/>
<dbReference type="InterPro" id="IPR005081">
    <property type="entry name" value="SpoIIGA"/>
</dbReference>
<dbReference type="GO" id="GO:0030436">
    <property type="term" value="P:asexual sporulation"/>
    <property type="evidence" value="ECO:0007669"/>
    <property type="project" value="InterPro"/>
</dbReference>
<feature type="transmembrane region" description="Helical" evidence="3">
    <location>
        <begin position="110"/>
        <end position="130"/>
    </location>
</feature>
<keyword evidence="1" id="KW-0378">Hydrolase</keyword>
<dbReference type="Pfam" id="PF03419">
    <property type="entry name" value="Peptidase_U4"/>
    <property type="match status" value="1"/>
</dbReference>
<keyword evidence="5" id="KW-1185">Reference proteome</keyword>
<dbReference type="EC" id="3.4.23.-" evidence="1"/>
<reference evidence="4 5" key="1">
    <citation type="submission" date="2019-01" db="EMBL/GenBank/DDBJ databases">
        <title>Draft genomes of a novel of Aminipila strains.</title>
        <authorList>
            <person name="Ma S."/>
        </authorList>
    </citation>
    <scope>NUCLEOTIDE SEQUENCE [LARGE SCALE GENOMIC DNA]</scope>
    <source>
        <strain evidence="5">JN-39</strain>
    </source>
</reference>
<dbReference type="EMBL" id="CP035281">
    <property type="protein sequence ID" value="QAT43080.1"/>
    <property type="molecule type" value="Genomic_DNA"/>
</dbReference>
<keyword evidence="1" id="KW-1003">Cell membrane</keyword>
<accession>A0A410PW05</accession>
<evidence type="ECO:0000256" key="2">
    <source>
        <dbReference type="PIRSR" id="PIRSR018571-1"/>
    </source>
</evidence>
<protein>
    <recommendedName>
        <fullName evidence="1">Sporulation sigma-E factor-processing peptidase</fullName>
        <ecNumber evidence="1">3.4.23.-</ecNumber>
    </recommendedName>
    <alternativeName>
        <fullName evidence="1">Membrane-associated aspartic protease</fullName>
    </alternativeName>
    <alternativeName>
        <fullName evidence="1">Stage II sporulation protein GA</fullName>
    </alternativeName>
</protein>
<feature type="transmembrane region" description="Helical" evidence="3">
    <location>
        <begin position="32"/>
        <end position="49"/>
    </location>
</feature>
<feature type="transmembrane region" description="Helical" evidence="3">
    <location>
        <begin position="146"/>
        <end position="165"/>
    </location>
</feature>
<dbReference type="GO" id="GO:0004190">
    <property type="term" value="F:aspartic-type endopeptidase activity"/>
    <property type="evidence" value="ECO:0007669"/>
    <property type="project" value="UniProtKB-KW"/>
</dbReference>
<dbReference type="Proteomes" id="UP000287601">
    <property type="component" value="Chromosome"/>
</dbReference>
<comment type="function">
    <text evidence="1">Probable aspartic protease that is responsible for the proteolytic cleavage of the RNA polymerase sigma E factor (SigE/spoIIGB) to yield the active peptide in the mother cell during sporulation. Responds to a signal from the forespore that is triggered by the extracellular signal protein SpoIIR.</text>
</comment>
<evidence type="ECO:0000313" key="5">
    <source>
        <dbReference type="Proteomes" id="UP000287601"/>
    </source>
</evidence>
<dbReference type="KEGG" id="amij:EQM06_07430"/>
<dbReference type="GO" id="GO:0030435">
    <property type="term" value="P:sporulation resulting in formation of a cellular spore"/>
    <property type="evidence" value="ECO:0007669"/>
    <property type="project" value="UniProtKB-KW"/>
</dbReference>
<sequence>MNMTIFPPCEVYNHLYDIACEGVFYVEVYAEYLFLENFLMGILILYLSGKIAGLTTSKKRLILGGILCGLFSFIIFVRNMGMLLGVLVKIAFSLLLAHVAFDKKILKGTILIYIVSVFMGGMTILLLYLIRIRGLTNNAVLYVGDITYMNVVFGAVVSYVTIIAFSKVMEAKQLKERVFTTITIEIEGHTVIHRALIDSGNFLRDPLSGKAVAIISQSAAVQFKNMDHVDFSSRYCLIPYHAIGTKNGMLEGYRVDNAWVNGRALGSIIVAVYDTEFCKLGEEEEYQILLSKDFLMGGVA</sequence>
<dbReference type="GO" id="GO:0006508">
    <property type="term" value="P:proteolysis"/>
    <property type="evidence" value="ECO:0007669"/>
    <property type="project" value="UniProtKB-KW"/>
</dbReference>
<comment type="similarity">
    <text evidence="1">Belongs to the peptidase U4 family.</text>
</comment>
<evidence type="ECO:0000313" key="4">
    <source>
        <dbReference type="EMBL" id="QAT43080.1"/>
    </source>
</evidence>
<keyword evidence="1" id="KW-0645">Protease</keyword>
<organism evidence="4 5">
    <name type="scientific">Aminipila luticellarii</name>
    <dbReference type="NCBI Taxonomy" id="2507160"/>
    <lineage>
        <taxon>Bacteria</taxon>
        <taxon>Bacillati</taxon>
        <taxon>Bacillota</taxon>
        <taxon>Clostridia</taxon>
        <taxon>Peptostreptococcales</taxon>
        <taxon>Anaerovoracaceae</taxon>
        <taxon>Aminipila</taxon>
    </lineage>
</organism>
<keyword evidence="1" id="KW-0749">Sporulation</keyword>
<keyword evidence="1" id="KW-0064">Aspartyl protease</keyword>
<feature type="transmembrane region" description="Helical" evidence="3">
    <location>
        <begin position="83"/>
        <end position="101"/>
    </location>
</feature>
<evidence type="ECO:0000256" key="1">
    <source>
        <dbReference type="PIRNR" id="PIRNR018571"/>
    </source>
</evidence>
<evidence type="ECO:0000256" key="3">
    <source>
        <dbReference type="SAM" id="Phobius"/>
    </source>
</evidence>
<feature type="transmembrane region" description="Helical" evidence="3">
    <location>
        <begin position="61"/>
        <end position="77"/>
    </location>
</feature>
<dbReference type="AlphaFoldDB" id="A0A410PW05"/>
<keyword evidence="3" id="KW-1133">Transmembrane helix</keyword>
<feature type="active site" evidence="2">
    <location>
        <position position="198"/>
    </location>
</feature>
<keyword evidence="3" id="KW-0812">Transmembrane</keyword>
<dbReference type="PIRSF" id="PIRSF018571">
    <property type="entry name" value="SpoIIGA"/>
    <property type="match status" value="1"/>
</dbReference>